<evidence type="ECO:0000313" key="4">
    <source>
        <dbReference type="EMBL" id="HIS73446.1"/>
    </source>
</evidence>
<dbReference type="CDD" id="cd01172">
    <property type="entry name" value="RfaE_like"/>
    <property type="match status" value="1"/>
</dbReference>
<dbReference type="AlphaFoldDB" id="A0A9D1JWX2"/>
<proteinExistence type="predicted"/>
<dbReference type="InterPro" id="IPR002173">
    <property type="entry name" value="Carboh/pur_kinase_PfkB_CS"/>
</dbReference>
<dbReference type="PROSITE" id="PS00584">
    <property type="entry name" value="PFKB_KINASES_2"/>
    <property type="match status" value="1"/>
</dbReference>
<evidence type="ECO:0000256" key="2">
    <source>
        <dbReference type="ARBA" id="ARBA00022777"/>
    </source>
</evidence>
<organism evidence="4 5">
    <name type="scientific">Candidatus Galligastranaerophilus intestinavium</name>
    <dbReference type="NCBI Taxonomy" id="2840836"/>
    <lineage>
        <taxon>Bacteria</taxon>
        <taxon>Candidatus Galligastranaerophilus</taxon>
    </lineage>
</organism>
<dbReference type="GO" id="GO:0016773">
    <property type="term" value="F:phosphotransferase activity, alcohol group as acceptor"/>
    <property type="evidence" value="ECO:0007669"/>
    <property type="project" value="InterPro"/>
</dbReference>
<keyword evidence="2 4" id="KW-0418">Kinase</keyword>
<sequence>MNVDTRVILNKLDKLREPKILVVGDFGIDEMVFGTTSRISREAPVLILEHSKTKIILGTASNAAHNIATLNLGKVAALGVYGDDYYAKVLLEALREQKIDTQYMVEDKTRKTTTKTRISGSCSQSITQQIVRIDRQTTEPLSKQTEEKVIENLKKAIPNCDGVILSDYHLGFLTPKIANFAIEFAKKHNKIVVADAQKDLDKYKGATAITPNQPDCEKFVGYFLKDEKNLKSAGDSLIKDLNLDYVLLTRGENGMALFENQGDKTKMYKVQAFNKKEVFDVTGAGDTVVAAFTLALCANFSPCEAMFIGNLAASIVIRYFGCHSVDVEDLKNEIENLKGEEIYEIS</sequence>
<dbReference type="Pfam" id="PF00294">
    <property type="entry name" value="PfkB"/>
    <property type="match status" value="1"/>
</dbReference>
<evidence type="ECO:0000313" key="5">
    <source>
        <dbReference type="Proteomes" id="UP000886865"/>
    </source>
</evidence>
<dbReference type="Gene3D" id="3.40.1190.20">
    <property type="match status" value="1"/>
</dbReference>
<feature type="domain" description="Carbohydrate kinase PfkB" evidence="3">
    <location>
        <begin position="34"/>
        <end position="324"/>
    </location>
</feature>
<dbReference type="GO" id="GO:0033786">
    <property type="term" value="F:heptose-1-phosphate adenylyltransferase activity"/>
    <property type="evidence" value="ECO:0007669"/>
    <property type="project" value="TreeGrafter"/>
</dbReference>
<evidence type="ECO:0000256" key="1">
    <source>
        <dbReference type="ARBA" id="ARBA00022679"/>
    </source>
</evidence>
<reference evidence="4" key="2">
    <citation type="journal article" date="2021" name="PeerJ">
        <title>Extensive microbial diversity within the chicken gut microbiome revealed by metagenomics and culture.</title>
        <authorList>
            <person name="Gilroy R."/>
            <person name="Ravi A."/>
            <person name="Getino M."/>
            <person name="Pursley I."/>
            <person name="Horton D.L."/>
            <person name="Alikhan N.F."/>
            <person name="Baker D."/>
            <person name="Gharbi K."/>
            <person name="Hall N."/>
            <person name="Watson M."/>
            <person name="Adriaenssens E.M."/>
            <person name="Foster-Nyarko E."/>
            <person name="Jarju S."/>
            <person name="Secka A."/>
            <person name="Antonio M."/>
            <person name="Oren A."/>
            <person name="Chaudhuri R.R."/>
            <person name="La Ragione R."/>
            <person name="Hildebrand F."/>
            <person name="Pallen M.J."/>
        </authorList>
    </citation>
    <scope>NUCLEOTIDE SEQUENCE</scope>
    <source>
        <strain evidence="4">CHK152-2871</strain>
    </source>
</reference>
<accession>A0A9D1JWX2</accession>
<dbReference type="InterPro" id="IPR011611">
    <property type="entry name" value="PfkB_dom"/>
</dbReference>
<dbReference type="GO" id="GO:0033785">
    <property type="term" value="F:heptose 7-phosphate kinase activity"/>
    <property type="evidence" value="ECO:0007669"/>
    <property type="project" value="TreeGrafter"/>
</dbReference>
<protein>
    <submittedName>
        <fullName evidence="4">Bifunctional hydroxymethylpyrimidine kinase/phosphomethylpyrimidine kinase</fullName>
    </submittedName>
</protein>
<dbReference type="PANTHER" id="PTHR46969">
    <property type="entry name" value="BIFUNCTIONAL PROTEIN HLDE"/>
    <property type="match status" value="1"/>
</dbReference>
<dbReference type="Proteomes" id="UP000886865">
    <property type="component" value="Unassembled WGS sequence"/>
</dbReference>
<dbReference type="GO" id="GO:0005829">
    <property type="term" value="C:cytosol"/>
    <property type="evidence" value="ECO:0007669"/>
    <property type="project" value="TreeGrafter"/>
</dbReference>
<dbReference type="PANTHER" id="PTHR46969:SF1">
    <property type="entry name" value="BIFUNCTIONAL PROTEIN HLDE"/>
    <property type="match status" value="1"/>
</dbReference>
<gene>
    <name evidence="4" type="ORF">IAA86_00310</name>
</gene>
<dbReference type="InterPro" id="IPR029056">
    <property type="entry name" value="Ribokinase-like"/>
</dbReference>
<comment type="caution">
    <text evidence="4">The sequence shown here is derived from an EMBL/GenBank/DDBJ whole genome shotgun (WGS) entry which is preliminary data.</text>
</comment>
<evidence type="ECO:0000259" key="3">
    <source>
        <dbReference type="Pfam" id="PF00294"/>
    </source>
</evidence>
<keyword evidence="1" id="KW-0808">Transferase</keyword>
<dbReference type="InterPro" id="IPR011913">
    <property type="entry name" value="RfaE_dom_I"/>
</dbReference>
<dbReference type="EMBL" id="DVJQ01000002">
    <property type="protein sequence ID" value="HIS73446.1"/>
    <property type="molecule type" value="Genomic_DNA"/>
</dbReference>
<name>A0A9D1JWX2_9BACT</name>
<reference evidence="4" key="1">
    <citation type="submission" date="2020-10" db="EMBL/GenBank/DDBJ databases">
        <authorList>
            <person name="Gilroy R."/>
        </authorList>
    </citation>
    <scope>NUCLEOTIDE SEQUENCE</scope>
    <source>
        <strain evidence="4">CHK152-2871</strain>
    </source>
</reference>
<dbReference type="SUPFAM" id="SSF53613">
    <property type="entry name" value="Ribokinase-like"/>
    <property type="match status" value="1"/>
</dbReference>